<dbReference type="InterPro" id="IPR050490">
    <property type="entry name" value="Bact_solute-bd_prot1"/>
</dbReference>
<gene>
    <name evidence="6" type="ORF">LY90DRAFT_700180</name>
</gene>
<keyword evidence="5" id="KW-0812">Transmembrane</keyword>
<keyword evidence="3" id="KW-0732">Signal</keyword>
<feature type="transmembrane region" description="Helical" evidence="5">
    <location>
        <begin position="596"/>
        <end position="619"/>
    </location>
</feature>
<dbReference type="Pfam" id="PF13416">
    <property type="entry name" value="SBP_bac_8"/>
    <property type="match status" value="1"/>
</dbReference>
<feature type="transmembrane region" description="Helical" evidence="5">
    <location>
        <begin position="411"/>
        <end position="431"/>
    </location>
</feature>
<feature type="transmembrane region" description="Helical" evidence="5">
    <location>
        <begin position="443"/>
        <end position="469"/>
    </location>
</feature>
<sequence>MANEFNKYSIKNQLNITIEVNYFSRLNSTGYVDDYATMLEILVKQKKPKYDLYFYDNVFSIKYGPYLEDLRKWIPSEHFEIYESGIAPKSCVYGKKWVGLPINIDITFLYYNHNFLNKYNKRVPTTWNELFETGKYILEEEKKLNNTEIVIYNGLFSRAEIGTCSLYEFIYSYRDSVDSSFPELQSEESKNAIEMIKKIKDELSSNEIFQSNEMFTGSKFSSNQFLFQKFWYFPSITAYKFALLPGRKEGISGSVIGGYNLGMSKYINEERRNAAITAFKFLTSKELQKKMVLENNVISAIPSLYEDDDVCSFLDCDIFKNTQLTNRPTNKISDYDEYSKKFREYIYDYLYGNKTSTEVLKSIDDITRIYSISFDSFLGVFVFSLTIFFSLIMLSSLLYLKVEKFSFRLNFLSKSLLILSVIGGCIFLNSLNTEIGEIKKIRCHIELIMLCIGETLNIVPVLCQLMINFPEENKYSRWISNHKFIFVSIFVILSIIESVLMFIKPYNVKKYRISNGELYRICEIDSNFGKVLIFMIILNKSFVYLCLGFLIFVEWSIKETSTDLKFLLSAIAIDILCLLIHVGLKFTNLKNKYYNIYFAVYSALIFIYSFSNYMFLYGLKYFICFIKIDNENEIIIKNMYKQYNNKSNAQNLNTQTSQSTPNTQFGPGTQFSQTSPSEFGVISNDSLSSNKSKGSGLHGISKKIMAYHNQESLTDSNTSMNVKKSTLSNSQIYN</sequence>
<keyword evidence="5" id="KW-1133">Transmembrane helix</keyword>
<keyword evidence="5" id="KW-0472">Membrane</keyword>
<proteinExistence type="predicted"/>
<feature type="transmembrane region" description="Helical" evidence="5">
    <location>
        <begin position="531"/>
        <end position="552"/>
    </location>
</feature>
<dbReference type="InterPro" id="IPR006059">
    <property type="entry name" value="SBP"/>
</dbReference>
<keyword evidence="2" id="KW-0813">Transport</keyword>
<organism evidence="6 7">
    <name type="scientific">Neocallimastix californiae</name>
    <dbReference type="NCBI Taxonomy" id="1754190"/>
    <lineage>
        <taxon>Eukaryota</taxon>
        <taxon>Fungi</taxon>
        <taxon>Fungi incertae sedis</taxon>
        <taxon>Chytridiomycota</taxon>
        <taxon>Chytridiomycota incertae sedis</taxon>
        <taxon>Neocallimastigomycetes</taxon>
        <taxon>Neocallimastigales</taxon>
        <taxon>Neocallimastigaceae</taxon>
        <taxon>Neocallimastix</taxon>
    </lineage>
</organism>
<evidence type="ECO:0000256" key="5">
    <source>
        <dbReference type="SAM" id="Phobius"/>
    </source>
</evidence>
<dbReference type="OrthoDB" id="5574009at2759"/>
<comment type="subcellular location">
    <subcellularLocation>
        <location evidence="1">Cell envelope</location>
    </subcellularLocation>
</comment>
<dbReference type="SUPFAM" id="SSF53850">
    <property type="entry name" value="Periplasmic binding protein-like II"/>
    <property type="match status" value="1"/>
</dbReference>
<comment type="caution">
    <text evidence="6">The sequence shown here is derived from an EMBL/GenBank/DDBJ whole genome shotgun (WGS) entry which is preliminary data.</text>
</comment>
<evidence type="ECO:0000313" key="6">
    <source>
        <dbReference type="EMBL" id="ORY70731.1"/>
    </source>
</evidence>
<dbReference type="STRING" id="1754190.A0A1Y2EGN5"/>
<feature type="transmembrane region" description="Helical" evidence="5">
    <location>
        <begin position="377"/>
        <end position="399"/>
    </location>
</feature>
<reference evidence="6 7" key="1">
    <citation type="submission" date="2016-08" db="EMBL/GenBank/DDBJ databases">
        <title>A Parts List for Fungal Cellulosomes Revealed by Comparative Genomics.</title>
        <authorList>
            <consortium name="DOE Joint Genome Institute"/>
            <person name="Haitjema C.H."/>
            <person name="Gilmore S.P."/>
            <person name="Henske J.K."/>
            <person name="Solomon K.V."/>
            <person name="De Groot R."/>
            <person name="Kuo A."/>
            <person name="Mondo S.J."/>
            <person name="Salamov A.A."/>
            <person name="Labutti K."/>
            <person name="Zhao Z."/>
            <person name="Chiniquy J."/>
            <person name="Barry K."/>
            <person name="Brewer H.M."/>
            <person name="Purvine S.O."/>
            <person name="Wright A.T."/>
            <person name="Boxma B."/>
            <person name="Van Alen T."/>
            <person name="Hackstein J.H."/>
            <person name="Baker S.E."/>
            <person name="Grigoriev I.V."/>
            <person name="O'Malley M.A."/>
        </authorList>
    </citation>
    <scope>NUCLEOTIDE SEQUENCE [LARGE SCALE GENOMIC DNA]</scope>
    <source>
        <strain evidence="6 7">G1</strain>
    </source>
</reference>
<keyword evidence="7" id="KW-1185">Reference proteome</keyword>
<dbReference type="PANTHER" id="PTHR43649">
    <property type="entry name" value="ARABINOSE-BINDING PROTEIN-RELATED"/>
    <property type="match status" value="1"/>
</dbReference>
<dbReference type="PANTHER" id="PTHR43649:SF31">
    <property type="entry name" value="SN-GLYCEROL-3-PHOSPHATE-BINDING PERIPLASMIC PROTEIN UGPB"/>
    <property type="match status" value="1"/>
</dbReference>
<evidence type="ECO:0000256" key="2">
    <source>
        <dbReference type="ARBA" id="ARBA00022448"/>
    </source>
</evidence>
<evidence type="ECO:0000256" key="4">
    <source>
        <dbReference type="SAM" id="MobiDB-lite"/>
    </source>
</evidence>
<feature type="transmembrane region" description="Helical" evidence="5">
    <location>
        <begin position="564"/>
        <end position="584"/>
    </location>
</feature>
<dbReference type="EMBL" id="MCOG01000042">
    <property type="protein sequence ID" value="ORY70731.1"/>
    <property type="molecule type" value="Genomic_DNA"/>
</dbReference>
<feature type="region of interest" description="Disordered" evidence="4">
    <location>
        <begin position="715"/>
        <end position="734"/>
    </location>
</feature>
<dbReference type="Gene3D" id="3.40.190.10">
    <property type="entry name" value="Periplasmic binding protein-like II"/>
    <property type="match status" value="1"/>
</dbReference>
<evidence type="ECO:0000256" key="3">
    <source>
        <dbReference type="ARBA" id="ARBA00022729"/>
    </source>
</evidence>
<protein>
    <submittedName>
        <fullName evidence="6">Periplasmic binding protein-like II</fullName>
    </submittedName>
</protein>
<dbReference type="Proteomes" id="UP000193920">
    <property type="component" value="Unassembled WGS sequence"/>
</dbReference>
<name>A0A1Y2EGN5_9FUNG</name>
<dbReference type="AlphaFoldDB" id="A0A1Y2EGN5"/>
<evidence type="ECO:0000256" key="1">
    <source>
        <dbReference type="ARBA" id="ARBA00004196"/>
    </source>
</evidence>
<feature type="transmembrane region" description="Helical" evidence="5">
    <location>
        <begin position="484"/>
        <end position="503"/>
    </location>
</feature>
<accession>A0A1Y2EGN5</accession>
<evidence type="ECO:0000313" key="7">
    <source>
        <dbReference type="Proteomes" id="UP000193920"/>
    </source>
</evidence>